<evidence type="ECO:0000313" key="2">
    <source>
        <dbReference type="EMBL" id="KAK6730272.1"/>
    </source>
</evidence>
<comment type="caution">
    <text evidence="2">The sequence shown here is derived from an EMBL/GenBank/DDBJ whole genome shotgun (WGS) entry which is preliminary data.</text>
</comment>
<dbReference type="EMBL" id="JAVFWL010000001">
    <property type="protein sequence ID" value="KAK6730272.1"/>
    <property type="molecule type" value="Genomic_DNA"/>
</dbReference>
<sequence>MQAEEDSESSTKKNESKEMPQGSPRLLAEYNVPLAALLSKDGTPTSSRREMGIITERFYSNLSCSSAPVSHARSSPLVELHHGFPPRQYESP</sequence>
<gene>
    <name evidence="2" type="primary">Necator_chrI.g3129</name>
    <name evidence="2" type="ORF">RB195_007000</name>
</gene>
<feature type="region of interest" description="Disordered" evidence="1">
    <location>
        <begin position="1"/>
        <end position="28"/>
    </location>
</feature>
<evidence type="ECO:0000256" key="1">
    <source>
        <dbReference type="SAM" id="MobiDB-lite"/>
    </source>
</evidence>
<feature type="region of interest" description="Disordered" evidence="1">
    <location>
        <begin position="67"/>
        <end position="92"/>
    </location>
</feature>
<name>A0ABR1BY23_NECAM</name>
<accession>A0ABR1BY23</accession>
<dbReference type="Proteomes" id="UP001303046">
    <property type="component" value="Unassembled WGS sequence"/>
</dbReference>
<organism evidence="2 3">
    <name type="scientific">Necator americanus</name>
    <name type="common">Human hookworm</name>
    <dbReference type="NCBI Taxonomy" id="51031"/>
    <lineage>
        <taxon>Eukaryota</taxon>
        <taxon>Metazoa</taxon>
        <taxon>Ecdysozoa</taxon>
        <taxon>Nematoda</taxon>
        <taxon>Chromadorea</taxon>
        <taxon>Rhabditida</taxon>
        <taxon>Rhabditina</taxon>
        <taxon>Rhabditomorpha</taxon>
        <taxon>Strongyloidea</taxon>
        <taxon>Ancylostomatidae</taxon>
        <taxon>Bunostominae</taxon>
        <taxon>Necator</taxon>
    </lineage>
</organism>
<proteinExistence type="predicted"/>
<keyword evidence="3" id="KW-1185">Reference proteome</keyword>
<reference evidence="2 3" key="1">
    <citation type="submission" date="2023-08" db="EMBL/GenBank/DDBJ databases">
        <title>A Necator americanus chromosomal reference genome.</title>
        <authorList>
            <person name="Ilik V."/>
            <person name="Petrzelkova K.J."/>
            <person name="Pardy F."/>
            <person name="Fuh T."/>
            <person name="Niatou-Singa F.S."/>
            <person name="Gouil Q."/>
            <person name="Baker L."/>
            <person name="Ritchie M.E."/>
            <person name="Jex A.R."/>
            <person name="Gazzola D."/>
            <person name="Li H."/>
            <person name="Toshio Fujiwara R."/>
            <person name="Zhan B."/>
            <person name="Aroian R.V."/>
            <person name="Pafco B."/>
            <person name="Schwarz E.M."/>
        </authorList>
    </citation>
    <scope>NUCLEOTIDE SEQUENCE [LARGE SCALE GENOMIC DNA]</scope>
    <source>
        <strain evidence="2 3">Aroian</strain>
        <tissue evidence="2">Whole animal</tissue>
    </source>
</reference>
<protein>
    <submittedName>
        <fullName evidence="2">Uncharacterized protein</fullName>
    </submittedName>
</protein>
<evidence type="ECO:0000313" key="3">
    <source>
        <dbReference type="Proteomes" id="UP001303046"/>
    </source>
</evidence>
<feature type="compositionally biased region" description="Basic and acidic residues" evidence="1">
    <location>
        <begin position="9"/>
        <end position="18"/>
    </location>
</feature>